<feature type="compositionally biased region" description="Acidic residues" evidence="1">
    <location>
        <begin position="448"/>
        <end position="458"/>
    </location>
</feature>
<feature type="compositionally biased region" description="Acidic residues" evidence="1">
    <location>
        <begin position="123"/>
        <end position="146"/>
    </location>
</feature>
<evidence type="ECO:0000256" key="1">
    <source>
        <dbReference type="SAM" id="MobiDB-lite"/>
    </source>
</evidence>
<dbReference type="OrthoDB" id="2290810at2759"/>
<feature type="region of interest" description="Disordered" evidence="1">
    <location>
        <begin position="249"/>
        <end position="270"/>
    </location>
</feature>
<sequence>MFQQRIQLQREEPRSRWSIPCCSSFRTRGIQLPEDDSDHEEEQEQIAPFHIESTHFLQHPANLSRNPFARVDEQPEPPKIVLPSQEEQLIEVTEQESSRQKYENEPDWTELHQAASAAADADAASDDDDDKSDEQSFEEETIVTEEEIPKKQEKIPQIEREVLHLLPLPQLSNELPPTMIHKKPSFEKSMYGEQPLMSTTSRPNNTSRFSRFSMTEQDFLALKKQETDAATAAAAAATTAASAAVTTTASASTASTAATPISIETPTETPIMTDPLQATHVRKSSIVSNAAQSILGDKLDDFTEKLAFIKKNIIMNQDSDDEEEADNAEETLRKIALLKQDPSTTTVSSDMAGPGTRTLHRRTSSLMDVAPTLARFMNQISEDFSALAGPESQRTAVPEEEDDDGEELFDFTKVIEIGKNMRSFSEGFVGNGIRILNDVATRIKTNTDEEDQEEDVKEEEGNWINDSYI</sequence>
<reference evidence="2" key="1">
    <citation type="submission" date="2020-12" db="EMBL/GenBank/DDBJ databases">
        <title>Metabolic potential, ecology and presence of endohyphal bacteria is reflected in genomic diversity of Mucoromycotina.</title>
        <authorList>
            <person name="Muszewska A."/>
            <person name="Okrasinska A."/>
            <person name="Steczkiewicz K."/>
            <person name="Drgas O."/>
            <person name="Orlowska M."/>
            <person name="Perlinska-Lenart U."/>
            <person name="Aleksandrzak-Piekarczyk T."/>
            <person name="Szatraj K."/>
            <person name="Zielenkiewicz U."/>
            <person name="Pilsyk S."/>
            <person name="Malc E."/>
            <person name="Mieczkowski P."/>
            <person name="Kruszewska J.S."/>
            <person name="Biernat P."/>
            <person name="Pawlowska J."/>
        </authorList>
    </citation>
    <scope>NUCLEOTIDE SEQUENCE</scope>
    <source>
        <strain evidence="2">WA0000017839</strain>
    </source>
</reference>
<gene>
    <name evidence="2" type="ORF">INT47_000068</name>
</gene>
<dbReference type="Proteomes" id="UP000603453">
    <property type="component" value="Unassembled WGS sequence"/>
</dbReference>
<name>A0A8H7RGB5_9FUNG</name>
<protein>
    <submittedName>
        <fullName evidence="2">Uncharacterized protein</fullName>
    </submittedName>
</protein>
<proteinExistence type="predicted"/>
<organism evidence="2 3">
    <name type="scientific">Mucor saturninus</name>
    <dbReference type="NCBI Taxonomy" id="64648"/>
    <lineage>
        <taxon>Eukaryota</taxon>
        <taxon>Fungi</taxon>
        <taxon>Fungi incertae sedis</taxon>
        <taxon>Mucoromycota</taxon>
        <taxon>Mucoromycotina</taxon>
        <taxon>Mucoromycetes</taxon>
        <taxon>Mucorales</taxon>
        <taxon>Mucorineae</taxon>
        <taxon>Mucoraceae</taxon>
        <taxon>Mucor</taxon>
    </lineage>
</organism>
<comment type="caution">
    <text evidence="2">The sequence shown here is derived from an EMBL/GenBank/DDBJ whole genome shotgun (WGS) entry which is preliminary data.</text>
</comment>
<accession>A0A8H7RGB5</accession>
<evidence type="ECO:0000313" key="2">
    <source>
        <dbReference type="EMBL" id="KAG2210914.1"/>
    </source>
</evidence>
<feature type="region of interest" description="Disordered" evidence="1">
    <location>
        <begin position="114"/>
        <end position="148"/>
    </location>
</feature>
<evidence type="ECO:0000313" key="3">
    <source>
        <dbReference type="Proteomes" id="UP000603453"/>
    </source>
</evidence>
<keyword evidence="3" id="KW-1185">Reference proteome</keyword>
<feature type="region of interest" description="Disordered" evidence="1">
    <location>
        <begin position="445"/>
        <end position="469"/>
    </location>
</feature>
<dbReference type="EMBL" id="JAEPRD010000010">
    <property type="protein sequence ID" value="KAG2210914.1"/>
    <property type="molecule type" value="Genomic_DNA"/>
</dbReference>
<dbReference type="AlphaFoldDB" id="A0A8H7RGB5"/>